<organism evidence="2 3">
    <name type="scientific">Halteria grandinella</name>
    <dbReference type="NCBI Taxonomy" id="5974"/>
    <lineage>
        <taxon>Eukaryota</taxon>
        <taxon>Sar</taxon>
        <taxon>Alveolata</taxon>
        <taxon>Ciliophora</taxon>
        <taxon>Intramacronucleata</taxon>
        <taxon>Spirotrichea</taxon>
        <taxon>Stichotrichia</taxon>
        <taxon>Sporadotrichida</taxon>
        <taxon>Halteriidae</taxon>
        <taxon>Halteria</taxon>
    </lineage>
</organism>
<feature type="compositionally biased region" description="Gly residues" evidence="1">
    <location>
        <begin position="376"/>
        <end position="385"/>
    </location>
</feature>
<dbReference type="EMBL" id="RRYP01001231">
    <property type="protein sequence ID" value="TNV86226.1"/>
    <property type="molecule type" value="Genomic_DNA"/>
</dbReference>
<evidence type="ECO:0000256" key="1">
    <source>
        <dbReference type="SAM" id="MobiDB-lite"/>
    </source>
</evidence>
<dbReference type="Proteomes" id="UP000785679">
    <property type="component" value="Unassembled WGS sequence"/>
</dbReference>
<gene>
    <name evidence="2" type="ORF">FGO68_gene1354</name>
</gene>
<feature type="compositionally biased region" description="Polar residues" evidence="1">
    <location>
        <begin position="225"/>
        <end position="249"/>
    </location>
</feature>
<evidence type="ECO:0000313" key="2">
    <source>
        <dbReference type="EMBL" id="TNV86226.1"/>
    </source>
</evidence>
<feature type="region of interest" description="Disordered" evidence="1">
    <location>
        <begin position="368"/>
        <end position="399"/>
    </location>
</feature>
<feature type="region of interest" description="Disordered" evidence="1">
    <location>
        <begin position="225"/>
        <end position="268"/>
    </location>
</feature>
<sequence length="399" mass="45363">MHCQQVNEMRRAQFERTMQRTDPMDLSQLQGILRRDPVTGRTYVNVTELYQLRTQQNVELDMSQALISTNDKLPSNLPEINLNRKSMGKTISRNILTFNPDISDILRKPYHAKNHTQMLPQSTAEQKFFLSDPSLQRLPQQQPELFQEYATLSQTLIPLQFTKAIENTNLITDAAAQTDYPDVQPLIYHEHRESVMSNEFIREMQGYHNAQFDQLTHERTASIETNHTLEPQIRTKSTSRFDQSKQGSVLSRLKSASRASQNIRSRQKADVRDNLSSTAFSTSSIAIVRKAISKRSQVQGEAPREQMQKIEVTQLNQNNASTSIETMPNFVSVRQLIQHGQQKSENTLQIPAKPHPMLLHMIDQSSFTESERNGGLSNGGGGGMTGMANQDLAYFSKND</sequence>
<keyword evidence="3" id="KW-1185">Reference proteome</keyword>
<proteinExistence type="predicted"/>
<evidence type="ECO:0000313" key="3">
    <source>
        <dbReference type="Proteomes" id="UP000785679"/>
    </source>
</evidence>
<name>A0A8J8T9B3_HALGN</name>
<reference evidence="2" key="1">
    <citation type="submission" date="2019-06" db="EMBL/GenBank/DDBJ databases">
        <authorList>
            <person name="Zheng W."/>
        </authorList>
    </citation>
    <scope>NUCLEOTIDE SEQUENCE</scope>
    <source>
        <strain evidence="2">QDHG01</strain>
    </source>
</reference>
<comment type="caution">
    <text evidence="2">The sequence shown here is derived from an EMBL/GenBank/DDBJ whole genome shotgun (WGS) entry which is preliminary data.</text>
</comment>
<dbReference type="AlphaFoldDB" id="A0A8J8T9B3"/>
<protein>
    <submittedName>
        <fullName evidence="2">Uncharacterized protein</fullName>
    </submittedName>
</protein>
<accession>A0A8J8T9B3</accession>